<dbReference type="EMBL" id="FNDE01000008">
    <property type="protein sequence ID" value="SDH01586.1"/>
    <property type="molecule type" value="Genomic_DNA"/>
</dbReference>
<dbReference type="PANTHER" id="PTHR46577">
    <property type="entry name" value="HTH-TYPE TRANSCRIPTIONAL REGULATORY PROTEIN GABR"/>
    <property type="match status" value="1"/>
</dbReference>
<reference evidence="12 15" key="2">
    <citation type="submission" date="2021-08" db="EMBL/GenBank/DDBJ databases">
        <title>Complete genome sequence of the strain Aneurinibacillus thermoaerophilus CCM 8960.</title>
        <authorList>
            <person name="Musilova J."/>
            <person name="Kourilova X."/>
            <person name="Pernicova I."/>
            <person name="Bezdicek M."/>
            <person name="Lengerova M."/>
            <person name="Obruca S."/>
            <person name="Sedlar K."/>
        </authorList>
    </citation>
    <scope>NUCLEOTIDE SEQUENCE [LARGE SCALE GENOMIC DNA]</scope>
    <source>
        <strain evidence="12 15">CCM 8960</strain>
    </source>
</reference>
<dbReference type="InterPro" id="IPR015422">
    <property type="entry name" value="PyrdxlP-dep_Trfase_small"/>
</dbReference>
<protein>
    <submittedName>
        <fullName evidence="13">DNA-binding transcriptional regulator, MocR family, contains an aminotransferase domain</fullName>
    </submittedName>
    <submittedName>
        <fullName evidence="12">PLP-dependent aminotransferase family protein</fullName>
    </submittedName>
</protein>
<dbReference type="GeneID" id="97141530"/>
<dbReference type="InterPro" id="IPR036390">
    <property type="entry name" value="WH_DNA-bd_sf"/>
</dbReference>
<dbReference type="InterPro" id="IPR015421">
    <property type="entry name" value="PyrdxlP-dep_Trfase_major"/>
</dbReference>
<evidence type="ECO:0000256" key="1">
    <source>
        <dbReference type="ARBA" id="ARBA00001933"/>
    </source>
</evidence>
<comment type="cofactor">
    <cofactor evidence="1">
        <name>pyridoxal 5'-phosphate</name>
        <dbReference type="ChEBI" id="CHEBI:597326"/>
    </cofactor>
</comment>
<comment type="similarity">
    <text evidence="3">Belongs to the class-I pyridoxal-phosphate-dependent aminotransferase family.</text>
</comment>
<evidence type="ECO:0000256" key="6">
    <source>
        <dbReference type="ARBA" id="ARBA00022679"/>
    </source>
</evidence>
<name>A0A1G7YZ67_ANETH</name>
<feature type="domain" description="HTH gntR-type" evidence="11">
    <location>
        <begin position="11"/>
        <end position="79"/>
    </location>
</feature>
<gene>
    <name evidence="12" type="ORF">K3F53_09130</name>
    <name evidence="13" type="ORF">SAMN04489735_100871</name>
</gene>
<evidence type="ECO:0000313" key="13">
    <source>
        <dbReference type="EMBL" id="SDH01586.1"/>
    </source>
</evidence>
<dbReference type="CDD" id="cd07377">
    <property type="entry name" value="WHTH_GntR"/>
    <property type="match status" value="1"/>
</dbReference>
<evidence type="ECO:0000256" key="3">
    <source>
        <dbReference type="ARBA" id="ARBA00007441"/>
    </source>
</evidence>
<dbReference type="EMBL" id="CP080764">
    <property type="protein sequence ID" value="QYY44311.1"/>
    <property type="molecule type" value="Genomic_DNA"/>
</dbReference>
<evidence type="ECO:0000256" key="9">
    <source>
        <dbReference type="ARBA" id="ARBA00023125"/>
    </source>
</evidence>
<dbReference type="PANTHER" id="PTHR46577:SF2">
    <property type="entry name" value="TRANSCRIPTIONAL REGULATORY PROTEIN"/>
    <property type="match status" value="1"/>
</dbReference>
<evidence type="ECO:0000313" key="12">
    <source>
        <dbReference type="EMBL" id="QYY44311.1"/>
    </source>
</evidence>
<evidence type="ECO:0000259" key="11">
    <source>
        <dbReference type="PROSITE" id="PS50949"/>
    </source>
</evidence>
<keyword evidence="5 13" id="KW-0032">Aminotransferase</keyword>
<dbReference type="RefSeq" id="WP_091260226.1">
    <property type="nucleotide sequence ID" value="NZ_CP080764.1"/>
</dbReference>
<organism evidence="13 14">
    <name type="scientific">Aneurinibacillus thermoaerophilus</name>
    <dbReference type="NCBI Taxonomy" id="143495"/>
    <lineage>
        <taxon>Bacteria</taxon>
        <taxon>Bacillati</taxon>
        <taxon>Bacillota</taxon>
        <taxon>Bacilli</taxon>
        <taxon>Bacillales</taxon>
        <taxon>Paenibacillaceae</taxon>
        <taxon>Aneurinibacillus group</taxon>
        <taxon>Aneurinibacillus</taxon>
    </lineage>
</organism>
<keyword evidence="8" id="KW-0805">Transcription regulation</keyword>
<dbReference type="Pfam" id="PF00155">
    <property type="entry name" value="Aminotran_1_2"/>
    <property type="match status" value="1"/>
</dbReference>
<sequence length="495" mass="56181">MQIKVNRQLPVPLAKQIYQAIVDRIQSELLEEGTRLPSVRALAKQIHVSFMTVVQAYDALEEDGYIIRIQGKGTFVRTKAADTTPKKELPKKESPFDWQLSVPDYLPRAQFSRYHQVSARYEFFSSTIDPGLLPNRYLEKEIQRILAEEPRILSTYSDVQGDLPLRQELTVYLRDKQIQVTPEEILITNGTQQGIDLVARTFVGPGDIVITEAPTYPAAIDVFRWRGATILPVPVDKDGMRVDMLAALCEKYKPKLIYTMPTFHNPTGTVMSIERRRQLLDIAYETQSIILEDDPWSEIYYENKPPSSLKSMDPLGHVIYLKGLSKILAPGCRIGVLVASGTIFHRLVAAKGNMDLGSPLLTQKAVLPLLYSERMRNHVKKLRIALQLRRDMMIELLAKHMPEGISWLTPRGGVNLWLSLPPHVDTEDFLMYASNYQLTFLPGAACYPIESKHHFLRLSFSFMNEPLLAEGVKELCRATAAFIEATVTYRKTPVV</sequence>
<evidence type="ECO:0000256" key="10">
    <source>
        <dbReference type="ARBA" id="ARBA00023163"/>
    </source>
</evidence>
<evidence type="ECO:0000256" key="7">
    <source>
        <dbReference type="ARBA" id="ARBA00022898"/>
    </source>
</evidence>
<dbReference type="SUPFAM" id="SSF53383">
    <property type="entry name" value="PLP-dependent transferases"/>
    <property type="match status" value="1"/>
</dbReference>
<comment type="similarity">
    <text evidence="2">In the C-terminal section; belongs to the class-I pyridoxal-phosphate-dependent aminotransferase family.</text>
</comment>
<keyword evidence="6 13" id="KW-0808">Transferase</keyword>
<dbReference type="GO" id="GO:0030170">
    <property type="term" value="F:pyridoxal phosphate binding"/>
    <property type="evidence" value="ECO:0007669"/>
    <property type="project" value="InterPro"/>
</dbReference>
<keyword evidence="15" id="KW-1185">Reference proteome</keyword>
<dbReference type="FunFam" id="3.40.640.10:FF:000053">
    <property type="entry name" value="Aminotransferase, class I"/>
    <property type="match status" value="1"/>
</dbReference>
<dbReference type="InterPro" id="IPR015424">
    <property type="entry name" value="PyrdxlP-dep_Trfase"/>
</dbReference>
<dbReference type="Proteomes" id="UP000198956">
    <property type="component" value="Unassembled WGS sequence"/>
</dbReference>
<evidence type="ECO:0000256" key="8">
    <source>
        <dbReference type="ARBA" id="ARBA00023015"/>
    </source>
</evidence>
<dbReference type="InterPro" id="IPR036388">
    <property type="entry name" value="WH-like_DNA-bd_sf"/>
</dbReference>
<dbReference type="GO" id="GO:0008483">
    <property type="term" value="F:transaminase activity"/>
    <property type="evidence" value="ECO:0007669"/>
    <property type="project" value="UniProtKB-KW"/>
</dbReference>
<dbReference type="SUPFAM" id="SSF46785">
    <property type="entry name" value="Winged helix' DNA-binding domain"/>
    <property type="match status" value="1"/>
</dbReference>
<dbReference type="SMART" id="SM00345">
    <property type="entry name" value="HTH_GNTR"/>
    <property type="match status" value="1"/>
</dbReference>
<accession>A0A1G7YZ67</accession>
<dbReference type="InterPro" id="IPR051446">
    <property type="entry name" value="HTH_trans_reg/aminotransferase"/>
</dbReference>
<dbReference type="GO" id="GO:0003677">
    <property type="term" value="F:DNA binding"/>
    <property type="evidence" value="ECO:0007669"/>
    <property type="project" value="UniProtKB-KW"/>
</dbReference>
<keyword evidence="10" id="KW-0804">Transcription</keyword>
<keyword evidence="9 13" id="KW-0238">DNA-binding</keyword>
<dbReference type="OrthoDB" id="9802601at2"/>
<dbReference type="GO" id="GO:0003700">
    <property type="term" value="F:DNA-binding transcription factor activity"/>
    <property type="evidence" value="ECO:0007669"/>
    <property type="project" value="InterPro"/>
</dbReference>
<keyword evidence="7" id="KW-0663">Pyridoxal phosphate</keyword>
<dbReference type="Gene3D" id="1.10.10.10">
    <property type="entry name" value="Winged helix-like DNA-binding domain superfamily/Winged helix DNA-binding domain"/>
    <property type="match status" value="1"/>
</dbReference>
<dbReference type="Proteomes" id="UP000826616">
    <property type="component" value="Chromosome"/>
</dbReference>
<reference evidence="13 14" key="1">
    <citation type="submission" date="2016-10" db="EMBL/GenBank/DDBJ databases">
        <authorList>
            <person name="de Groot N.N."/>
        </authorList>
    </citation>
    <scope>NUCLEOTIDE SEQUENCE [LARGE SCALE GENOMIC DNA]</scope>
    <source>
        <strain evidence="13 14">L 420-91</strain>
    </source>
</reference>
<comment type="subunit">
    <text evidence="4">Homodimer.</text>
</comment>
<dbReference type="CDD" id="cd00609">
    <property type="entry name" value="AAT_like"/>
    <property type="match status" value="1"/>
</dbReference>
<dbReference type="Pfam" id="PF00392">
    <property type="entry name" value="GntR"/>
    <property type="match status" value="1"/>
</dbReference>
<dbReference type="InterPro" id="IPR004839">
    <property type="entry name" value="Aminotransferase_I/II_large"/>
</dbReference>
<dbReference type="Gene3D" id="3.40.640.10">
    <property type="entry name" value="Type I PLP-dependent aspartate aminotransferase-like (Major domain)"/>
    <property type="match status" value="1"/>
</dbReference>
<dbReference type="AlphaFoldDB" id="A0A1G7YZ67"/>
<dbReference type="InterPro" id="IPR000524">
    <property type="entry name" value="Tscrpt_reg_HTH_GntR"/>
</dbReference>
<proteinExistence type="inferred from homology"/>
<evidence type="ECO:0000256" key="4">
    <source>
        <dbReference type="ARBA" id="ARBA00011738"/>
    </source>
</evidence>
<dbReference type="Gene3D" id="3.90.1150.10">
    <property type="entry name" value="Aspartate Aminotransferase, domain 1"/>
    <property type="match status" value="1"/>
</dbReference>
<evidence type="ECO:0000313" key="14">
    <source>
        <dbReference type="Proteomes" id="UP000198956"/>
    </source>
</evidence>
<dbReference type="PROSITE" id="PS50949">
    <property type="entry name" value="HTH_GNTR"/>
    <property type="match status" value="1"/>
</dbReference>
<evidence type="ECO:0000256" key="5">
    <source>
        <dbReference type="ARBA" id="ARBA00022576"/>
    </source>
</evidence>
<evidence type="ECO:0000256" key="2">
    <source>
        <dbReference type="ARBA" id="ARBA00005384"/>
    </source>
</evidence>
<evidence type="ECO:0000313" key="15">
    <source>
        <dbReference type="Proteomes" id="UP000826616"/>
    </source>
</evidence>